<feature type="transmembrane region" description="Helical" evidence="1">
    <location>
        <begin position="113"/>
        <end position="130"/>
    </location>
</feature>
<proteinExistence type="predicted"/>
<dbReference type="HOGENOM" id="CLU_023226_0_0_2"/>
<feature type="transmembrane region" description="Helical" evidence="1">
    <location>
        <begin position="527"/>
        <end position="551"/>
    </location>
</feature>
<dbReference type="AlphaFoldDB" id="F8AJS5"/>
<feature type="transmembrane region" description="Helical" evidence="1">
    <location>
        <begin position="77"/>
        <end position="101"/>
    </location>
</feature>
<sequence>MKFENPFKLQNWKFKKFLIVILFFQISLLGLFALNKLGVNTPIIRPLVGFIYLSFIPGYLLLRILRLHNLSSIESFLYAIGLSLFMDMFVGFLINMLYPILGITDKPISEIPITLTMAGVIFLLCIVAYFRDKNYNNPDFIDLKDILNPQVLFLSLIPFMAIFGTYLVNYYHNNILLMIMIVVIALVALIVGFTNWIDKKYYPYAIWVMAIALVWHITLIGNNVHIADGERYVPILTLSHGMANLNINNNYFSIVGNTILTPMMVLFFGLSITTIYKLVYPFIISFISLGIYSYIKILKILKIEKEIFFAVFLYISKGSFFSVVIPRKQELAMFFLVLIYMVLFKSKSNLTAKNILLIIFMISLLWSHYGTASLFIGMILSALIIMHLLNIYIKNINFKTINFVVLCYIILYGGWYIFISNSSVIDSIVNIGNAVINSIIYDFNIESSRGGVVLTAVTSIFSIISKAIGISLLLFAIIGCLKSTIDIILRKVNNKYLPIYLSFSLYWFVILISTLLPYFAVMGVDRLSLLAYILLSPYTIIGFKTIIFEIYKRLRINNTTTYNLIITKKSIKIFSVILSFYLLLSTGFINEVFKCDVHSISLSRDSIMNYGDMRDIGTLYLFSPQDCDILMAKWISKNRNNCLKIWITKGNLDATGVFQTFGLIPYNELHPLTQNINISKLQSCYICLVRLNIKEKIGVENNKYASKLIWYNITNSKYYSQLKLCNKIYDNGGSQVLLS</sequence>
<keyword evidence="1" id="KW-0812">Transmembrane</keyword>
<reference evidence="2" key="1">
    <citation type="submission" date="2011-05" db="EMBL/GenBank/DDBJ databases">
        <title>Complete sequence of chromosome of Methanothermococcus okinawensis IH1.</title>
        <authorList>
            <consortium name="US DOE Joint Genome Institute"/>
            <person name="Lucas S."/>
            <person name="Han J."/>
            <person name="Lapidus A."/>
            <person name="Cheng J.-F."/>
            <person name="Goodwin L."/>
            <person name="Pitluck S."/>
            <person name="Peters L."/>
            <person name="Mikhailova N."/>
            <person name="Held B."/>
            <person name="Han C."/>
            <person name="Tapia R."/>
            <person name="Land M."/>
            <person name="Hauser L."/>
            <person name="Kyrpides N."/>
            <person name="Ivanova N."/>
            <person name="Pagani I."/>
            <person name="Sieprawska-Lupa M."/>
            <person name="Takai K."/>
            <person name="Miyazaki J."/>
            <person name="Whitman W."/>
            <person name="Woyke T."/>
        </authorList>
    </citation>
    <scope>NUCLEOTIDE SEQUENCE [LARGE SCALE GENOMIC DNA]</scope>
    <source>
        <strain evidence="2">IH1</strain>
    </source>
</reference>
<dbReference type="eggNOG" id="arCOG00568">
    <property type="taxonomic scope" value="Archaea"/>
</dbReference>
<keyword evidence="1" id="KW-1133">Transmembrane helix</keyword>
<evidence type="ECO:0000256" key="1">
    <source>
        <dbReference type="SAM" id="Phobius"/>
    </source>
</evidence>
<feature type="transmembrane region" description="Helical" evidence="1">
    <location>
        <begin position="150"/>
        <end position="168"/>
    </location>
</feature>
<feature type="transmembrane region" description="Helical" evidence="1">
    <location>
        <begin position="251"/>
        <end position="272"/>
    </location>
</feature>
<organism evidence="2 3">
    <name type="scientific">Methanothermococcus okinawensis (strain DSM 14208 / JCM 11175 / IH1)</name>
    <dbReference type="NCBI Taxonomy" id="647113"/>
    <lineage>
        <taxon>Archaea</taxon>
        <taxon>Methanobacteriati</taxon>
        <taxon>Methanobacteriota</taxon>
        <taxon>Methanomada group</taxon>
        <taxon>Methanococci</taxon>
        <taxon>Methanococcales</taxon>
        <taxon>Methanococcaceae</taxon>
        <taxon>Methanothermococcus</taxon>
    </lineage>
</organism>
<feature type="transmembrane region" description="Helical" evidence="1">
    <location>
        <begin position="175"/>
        <end position="195"/>
    </location>
</feature>
<feature type="transmembrane region" description="Helical" evidence="1">
    <location>
        <begin position="354"/>
        <end position="369"/>
    </location>
</feature>
<feature type="transmembrane region" description="Helical" evidence="1">
    <location>
        <begin position="375"/>
        <end position="393"/>
    </location>
</feature>
<feature type="transmembrane region" description="Helical" evidence="1">
    <location>
        <begin position="201"/>
        <end position="221"/>
    </location>
</feature>
<feature type="transmembrane region" description="Helical" evidence="1">
    <location>
        <begin position="571"/>
        <end position="589"/>
    </location>
</feature>
<dbReference type="InterPro" id="IPR018701">
    <property type="entry name" value="DUF2206_membrane"/>
</dbReference>
<dbReference type="EMBL" id="CP002792">
    <property type="protein sequence ID" value="AEH07273.1"/>
    <property type="molecule type" value="Genomic_DNA"/>
</dbReference>
<feature type="transmembrane region" description="Helical" evidence="1">
    <location>
        <begin position="278"/>
        <end position="295"/>
    </location>
</feature>
<feature type="transmembrane region" description="Helical" evidence="1">
    <location>
        <begin position="499"/>
        <end position="521"/>
    </location>
</feature>
<dbReference type="OrthoDB" id="292292at2157"/>
<feature type="transmembrane region" description="Helical" evidence="1">
    <location>
        <begin position="400"/>
        <end position="419"/>
    </location>
</feature>
<dbReference type="KEGG" id="mok:Metok_1305"/>
<keyword evidence="1" id="KW-0472">Membrane</keyword>
<gene>
    <name evidence="2" type="ordered locus">Metok_1305</name>
</gene>
<evidence type="ECO:0000313" key="2">
    <source>
        <dbReference type="EMBL" id="AEH07273.1"/>
    </source>
</evidence>
<evidence type="ECO:0000313" key="3">
    <source>
        <dbReference type="Proteomes" id="UP000009296"/>
    </source>
</evidence>
<feature type="transmembrane region" description="Helical" evidence="1">
    <location>
        <begin position="47"/>
        <end position="65"/>
    </location>
</feature>
<keyword evidence="3" id="KW-1185">Reference proteome</keyword>
<dbReference type="GeneID" id="10773461"/>
<accession>F8AJS5</accession>
<dbReference type="RefSeq" id="WP_013867455.1">
    <property type="nucleotide sequence ID" value="NC_015636.1"/>
</dbReference>
<feature type="transmembrane region" description="Helical" evidence="1">
    <location>
        <begin position="307"/>
        <end position="325"/>
    </location>
</feature>
<protein>
    <submittedName>
        <fullName evidence="2">Uncharacterized protein</fullName>
    </submittedName>
</protein>
<name>F8AJS5_METOI</name>
<dbReference type="Proteomes" id="UP000009296">
    <property type="component" value="Chromosome"/>
</dbReference>
<feature type="transmembrane region" description="Helical" evidence="1">
    <location>
        <begin position="452"/>
        <end position="478"/>
    </location>
</feature>
<feature type="transmembrane region" description="Helical" evidence="1">
    <location>
        <begin position="17"/>
        <end position="35"/>
    </location>
</feature>
<dbReference type="Pfam" id="PF09971">
    <property type="entry name" value="DUF2206"/>
    <property type="match status" value="1"/>
</dbReference>